<evidence type="ECO:0000313" key="1">
    <source>
        <dbReference type="EMBL" id="CAP21126.2"/>
    </source>
</evidence>
<dbReference type="CTD" id="8590351"/>
<gene>
    <name evidence="1 3" type="ORF">CBG24541</name>
    <name evidence="1" type="ORF">CBG_24541</name>
</gene>
<dbReference type="AlphaFoldDB" id="A8WKY1"/>
<dbReference type="GeneID" id="8590351"/>
<dbReference type="HOGENOM" id="CLU_554586_0_0_1"/>
<proteinExistence type="predicted"/>
<organism evidence="1 2">
    <name type="scientific">Caenorhabditis briggsae</name>
    <dbReference type="NCBI Taxonomy" id="6238"/>
    <lineage>
        <taxon>Eukaryota</taxon>
        <taxon>Metazoa</taxon>
        <taxon>Ecdysozoa</taxon>
        <taxon>Nematoda</taxon>
        <taxon>Chromadorea</taxon>
        <taxon>Rhabditida</taxon>
        <taxon>Rhabditina</taxon>
        <taxon>Rhabditomorpha</taxon>
        <taxon>Rhabditoidea</taxon>
        <taxon>Rhabditidae</taxon>
        <taxon>Peloderinae</taxon>
        <taxon>Caenorhabditis</taxon>
    </lineage>
</organism>
<dbReference type="WormBase" id="CBG24541">
    <property type="protein sequence ID" value="CBP49202"/>
    <property type="gene ID" value="WBGene00042629"/>
</dbReference>
<dbReference type="eggNOG" id="ENOG502TGAM">
    <property type="taxonomic scope" value="Eukaryota"/>
</dbReference>
<protein>
    <submittedName>
        <fullName evidence="1">Protein CBG24541</fullName>
    </submittedName>
</protein>
<dbReference type="PANTHER" id="PTHR21516">
    <property type="entry name" value="AAA_LID_7 DOMAIN-CONTAINING PROTEIN-RELATED-RELATED"/>
    <property type="match status" value="1"/>
</dbReference>
<name>A8WKY1_CAEBR</name>
<evidence type="ECO:0000313" key="2">
    <source>
        <dbReference type="Proteomes" id="UP000008549"/>
    </source>
</evidence>
<reference evidence="1 2" key="1">
    <citation type="journal article" date="2003" name="PLoS Biol.">
        <title>The genome sequence of Caenorhabditis briggsae: a platform for comparative genomics.</title>
        <authorList>
            <person name="Stein L.D."/>
            <person name="Bao Z."/>
            <person name="Blasiar D."/>
            <person name="Blumenthal T."/>
            <person name="Brent M.R."/>
            <person name="Chen N."/>
            <person name="Chinwalla A."/>
            <person name="Clarke L."/>
            <person name="Clee C."/>
            <person name="Coghlan A."/>
            <person name="Coulson A."/>
            <person name="D'Eustachio P."/>
            <person name="Fitch D.H."/>
            <person name="Fulton L.A."/>
            <person name="Fulton R.E."/>
            <person name="Griffiths-Jones S."/>
            <person name="Harris T.W."/>
            <person name="Hillier L.W."/>
            <person name="Kamath R."/>
            <person name="Kuwabara P.E."/>
            <person name="Mardis E.R."/>
            <person name="Marra M.A."/>
            <person name="Miner T.L."/>
            <person name="Minx P."/>
            <person name="Mullikin J.C."/>
            <person name="Plumb R.W."/>
            <person name="Rogers J."/>
            <person name="Schein J.E."/>
            <person name="Sohrmann M."/>
            <person name="Spieth J."/>
            <person name="Stajich J.E."/>
            <person name="Wei C."/>
            <person name="Willey D."/>
            <person name="Wilson R.K."/>
            <person name="Durbin R."/>
            <person name="Waterston R.H."/>
        </authorList>
    </citation>
    <scope>NUCLEOTIDE SEQUENCE [LARGE SCALE GENOMIC DNA]</scope>
    <source>
        <strain evidence="1 2">AF16</strain>
    </source>
</reference>
<reference evidence="1 2" key="2">
    <citation type="journal article" date="2011" name="PLoS Genet.">
        <title>Caenorhabditis briggsae recombinant inbred line genotypes reveal inter-strain incompatibility and the evolution of recombination.</title>
        <authorList>
            <person name="Ross J.A."/>
            <person name="Koboldt D.C."/>
            <person name="Staisch J.E."/>
            <person name="Chamberlin H.M."/>
            <person name="Gupta B.P."/>
            <person name="Miller R.D."/>
            <person name="Baird S.E."/>
            <person name="Haag E.S."/>
        </authorList>
    </citation>
    <scope>NUCLEOTIDE SEQUENCE [LARGE SCALE GENOMIC DNA]</scope>
    <source>
        <strain evidence="1 2">AF16</strain>
    </source>
</reference>
<dbReference type="EMBL" id="HE601472">
    <property type="protein sequence ID" value="CAP21126.2"/>
    <property type="molecule type" value="Genomic_DNA"/>
</dbReference>
<evidence type="ECO:0000313" key="3">
    <source>
        <dbReference type="WormBase" id="CBG24541"/>
    </source>
</evidence>
<keyword evidence="2" id="KW-1185">Reference proteome</keyword>
<dbReference type="PANTHER" id="PTHR21516:SF8">
    <property type="entry name" value="FHA DOMAIN-CONTAINING PROTEIN-RELATED"/>
    <property type="match status" value="1"/>
</dbReference>
<dbReference type="STRING" id="6238.A8WKY1"/>
<dbReference type="Pfam" id="PF03312">
    <property type="entry name" value="DUF272"/>
    <property type="match status" value="1"/>
</dbReference>
<dbReference type="RefSeq" id="XP_045091360.1">
    <property type="nucleotide sequence ID" value="XM_045241099.1"/>
</dbReference>
<sequence length="492" mass="54321">MITISFRNAPMTFVPMEDSRVSGLQLKSVQLTVDRESVRKILCNTHVCVYPAQRTCCIPYVPMTINKTSQCGPLPKDKLLSSEAPCCPKDGFWSQWSGYIRDESGGWKRSRKCLSDSAGCPCDNPTNNVEISKECPCKKMVDVTNMVVPNLRVKLERINGTPFFVSALLPKAMCRDLNLPNGNYTVTMNSLLAPEQLPLGELVHFEATNVRSLDAPKLNDFPLIDLAIHKNLGDLIGELPAVPVLPAPFGGAKSRPVSRASTAASGDDELVKGVGFQKKKYPNKKPKNNQGVFGKGFPVKKEENQEKKPIVGAGFEVPKKEGNVIVGEGFVANVKSQVLRGVVLSITENPKNGVNTHFLWILDRQAEGRFVTKEYKLAPGHFFEGTFTQSPNQKWNCEKYGKQVPKPAAIDGGLDYEGKIWFTVLINQFEPAGGNRRFAQATARYFGNVVEGELDGTKLTLSCNGKKVKIQRRGVGEKDYVWMVLEILPTQA</sequence>
<dbReference type="Proteomes" id="UP000008549">
    <property type="component" value="Unassembled WGS sequence"/>
</dbReference>
<dbReference type="InterPro" id="IPR004987">
    <property type="entry name" value="DUF272"/>
</dbReference>
<accession>A8WKY1</accession>
<dbReference type="KEGG" id="cbr:CBG_24541"/>